<name>A0A5B2WVP6_9PSEU</name>
<dbReference type="InterPro" id="IPR038765">
    <property type="entry name" value="Papain-like_cys_pep_sf"/>
</dbReference>
<accession>A0A5B2WVP6</accession>
<keyword evidence="3" id="KW-1185">Reference proteome</keyword>
<organism evidence="2 3">
    <name type="scientific">Solihabitans fulvus</name>
    <dbReference type="NCBI Taxonomy" id="1892852"/>
    <lineage>
        <taxon>Bacteria</taxon>
        <taxon>Bacillati</taxon>
        <taxon>Actinomycetota</taxon>
        <taxon>Actinomycetes</taxon>
        <taxon>Pseudonocardiales</taxon>
        <taxon>Pseudonocardiaceae</taxon>
        <taxon>Solihabitans</taxon>
    </lineage>
</organism>
<evidence type="ECO:0000259" key="1">
    <source>
        <dbReference type="Pfam" id="PF01841"/>
    </source>
</evidence>
<dbReference type="Proteomes" id="UP000323454">
    <property type="component" value="Unassembled WGS sequence"/>
</dbReference>
<dbReference type="OrthoDB" id="4461372at2"/>
<sequence>MTCALVTPWWRARATDTAATEVDGEVAATAILNWRHPRVAALLDVVRRHEPADAAELLRVAHHVIADTVRPVYSVDDAQPVSRTLRRGRGSCSQRLAALEAVARASGVPTRVRGLLVDGSFWYPRFPRLRFLVPDRVLLAWPEFLLGGSWIQAAELFGSLAELGDGAASGFTNADGETLFDALSRTAVDWNGVTSLPGACSACDLSATVLADLGRFPSRDALFAAHGQTLSPPVRTLAEPVLSRWSPVQ</sequence>
<dbReference type="EMBL" id="VUOB01000061">
    <property type="protein sequence ID" value="KAA2254519.1"/>
    <property type="molecule type" value="Genomic_DNA"/>
</dbReference>
<comment type="caution">
    <text evidence="2">The sequence shown here is derived from an EMBL/GenBank/DDBJ whole genome shotgun (WGS) entry which is preliminary data.</text>
</comment>
<evidence type="ECO:0000313" key="2">
    <source>
        <dbReference type="EMBL" id="KAA2254519.1"/>
    </source>
</evidence>
<feature type="domain" description="Transglutaminase-like" evidence="1">
    <location>
        <begin position="71"/>
        <end position="152"/>
    </location>
</feature>
<dbReference type="RefSeq" id="WP_149853315.1">
    <property type="nucleotide sequence ID" value="NZ_VUOB01000061.1"/>
</dbReference>
<gene>
    <name evidence="2" type="ORF">F0L68_30555</name>
</gene>
<dbReference type="Pfam" id="PF01841">
    <property type="entry name" value="Transglut_core"/>
    <property type="match status" value="1"/>
</dbReference>
<evidence type="ECO:0000313" key="3">
    <source>
        <dbReference type="Proteomes" id="UP000323454"/>
    </source>
</evidence>
<dbReference type="SUPFAM" id="SSF54001">
    <property type="entry name" value="Cysteine proteinases"/>
    <property type="match status" value="1"/>
</dbReference>
<proteinExistence type="predicted"/>
<dbReference type="AlphaFoldDB" id="A0A5B2WVP6"/>
<reference evidence="2 3" key="2">
    <citation type="submission" date="2019-09" db="EMBL/GenBank/DDBJ databases">
        <authorList>
            <person name="Jin C."/>
        </authorList>
    </citation>
    <scope>NUCLEOTIDE SEQUENCE [LARGE SCALE GENOMIC DNA]</scope>
    <source>
        <strain evidence="2 3">AN110305</strain>
    </source>
</reference>
<dbReference type="InterPro" id="IPR002931">
    <property type="entry name" value="Transglutaminase-like"/>
</dbReference>
<protein>
    <submittedName>
        <fullName evidence="2">Transglutaminase domain-containing protein</fullName>
    </submittedName>
</protein>
<reference evidence="2 3" key="1">
    <citation type="submission" date="2019-09" db="EMBL/GenBank/DDBJ databases">
        <title>Goodfellowia gen. nov., a new genus of the Pseudonocardineae related to Actinoalloteichus, containing Goodfellowia coeruleoviolacea gen. nov., comb. nov. gen. nov., comb. nov.</title>
        <authorList>
            <person name="Labeda D."/>
        </authorList>
    </citation>
    <scope>NUCLEOTIDE SEQUENCE [LARGE SCALE GENOMIC DNA]</scope>
    <source>
        <strain evidence="2 3">AN110305</strain>
    </source>
</reference>